<evidence type="ECO:0000256" key="5">
    <source>
        <dbReference type="ARBA" id="ARBA00022989"/>
    </source>
</evidence>
<organism evidence="9 10">
    <name type="scientific">Vibrio pectenicida</name>
    <dbReference type="NCBI Taxonomy" id="62763"/>
    <lineage>
        <taxon>Bacteria</taxon>
        <taxon>Pseudomonadati</taxon>
        <taxon>Pseudomonadota</taxon>
        <taxon>Gammaproteobacteria</taxon>
        <taxon>Vibrionales</taxon>
        <taxon>Vibrionaceae</taxon>
        <taxon>Vibrio</taxon>
    </lineage>
</organism>
<dbReference type="EMBL" id="RSFA01000024">
    <property type="protein sequence ID" value="RSD31737.1"/>
    <property type="molecule type" value="Genomic_DNA"/>
</dbReference>
<keyword evidence="3" id="KW-1003">Cell membrane</keyword>
<comment type="caution">
    <text evidence="9">The sequence shown here is derived from an EMBL/GenBank/DDBJ whole genome shotgun (WGS) entry which is preliminary data.</text>
</comment>
<dbReference type="Proteomes" id="UP000269041">
    <property type="component" value="Unassembled WGS sequence"/>
</dbReference>
<evidence type="ECO:0000256" key="1">
    <source>
        <dbReference type="ARBA" id="ARBA00004651"/>
    </source>
</evidence>
<feature type="transmembrane region" description="Helical" evidence="7">
    <location>
        <begin position="110"/>
        <end position="133"/>
    </location>
</feature>
<keyword evidence="6 7" id="KW-0472">Membrane</keyword>
<dbReference type="Gene3D" id="1.20.81.30">
    <property type="entry name" value="Type II secretion system (T2SS), domain F"/>
    <property type="match status" value="1"/>
</dbReference>
<dbReference type="PANTHER" id="PTHR30012:SF0">
    <property type="entry name" value="TYPE II SECRETION SYSTEM PROTEIN F-RELATED"/>
    <property type="match status" value="1"/>
</dbReference>
<keyword evidence="10" id="KW-1185">Reference proteome</keyword>
<feature type="transmembrane region" description="Helical" evidence="7">
    <location>
        <begin position="301"/>
        <end position="326"/>
    </location>
</feature>
<dbReference type="PANTHER" id="PTHR30012">
    <property type="entry name" value="GENERAL SECRETION PATHWAY PROTEIN"/>
    <property type="match status" value="1"/>
</dbReference>
<reference evidence="9 10" key="1">
    <citation type="submission" date="2018-12" db="EMBL/GenBank/DDBJ databases">
        <title>Genomic taxonomy of the Vibrionaceae family.</title>
        <authorList>
            <person name="Gomez-Gil B."/>
            <person name="Enciso-Ibarra K."/>
        </authorList>
    </citation>
    <scope>NUCLEOTIDE SEQUENCE [LARGE SCALE GENOMIC DNA]</scope>
    <source>
        <strain evidence="9 10">CAIM 594</strain>
    </source>
</reference>
<feature type="domain" description="Type II secretion system protein GspF" evidence="8">
    <location>
        <begin position="204"/>
        <end position="323"/>
    </location>
</feature>
<dbReference type="InterPro" id="IPR018076">
    <property type="entry name" value="T2SS_GspF_dom"/>
</dbReference>
<dbReference type="GO" id="GO:0005886">
    <property type="term" value="C:plasma membrane"/>
    <property type="evidence" value="ECO:0007669"/>
    <property type="project" value="UniProtKB-SubCell"/>
</dbReference>
<proteinExistence type="inferred from homology"/>
<dbReference type="AlphaFoldDB" id="A0A3R9FQ67"/>
<evidence type="ECO:0000259" key="8">
    <source>
        <dbReference type="Pfam" id="PF00482"/>
    </source>
</evidence>
<evidence type="ECO:0000256" key="3">
    <source>
        <dbReference type="ARBA" id="ARBA00022475"/>
    </source>
</evidence>
<dbReference type="OrthoDB" id="5871930at2"/>
<comment type="subcellular location">
    <subcellularLocation>
        <location evidence="1">Cell membrane</location>
        <topology evidence="1">Multi-pass membrane protein</topology>
    </subcellularLocation>
</comment>
<keyword evidence="5 7" id="KW-1133">Transmembrane helix</keyword>
<evidence type="ECO:0000313" key="10">
    <source>
        <dbReference type="Proteomes" id="UP000269041"/>
    </source>
</evidence>
<dbReference type="RefSeq" id="WP_125320593.1">
    <property type="nucleotide sequence ID" value="NZ_AP024891.1"/>
</dbReference>
<dbReference type="InterPro" id="IPR042094">
    <property type="entry name" value="T2SS_GspF_sf"/>
</dbReference>
<evidence type="ECO:0000256" key="6">
    <source>
        <dbReference type="ARBA" id="ARBA00023136"/>
    </source>
</evidence>
<evidence type="ECO:0000256" key="2">
    <source>
        <dbReference type="ARBA" id="ARBA00005745"/>
    </source>
</evidence>
<keyword evidence="4 7" id="KW-0812">Transmembrane</keyword>
<comment type="similarity">
    <text evidence="2">Belongs to the GSP F family.</text>
</comment>
<protein>
    <recommendedName>
        <fullName evidence="8">Type II secretion system protein GspF domain-containing protein</fullName>
    </recommendedName>
</protein>
<feature type="transmembrane region" description="Helical" evidence="7">
    <location>
        <begin position="153"/>
        <end position="175"/>
    </location>
</feature>
<accession>A0A3R9FQ67</accession>
<evidence type="ECO:0000256" key="7">
    <source>
        <dbReference type="SAM" id="Phobius"/>
    </source>
</evidence>
<gene>
    <name evidence="9" type="ORF">EJA03_07370</name>
</gene>
<evidence type="ECO:0000256" key="4">
    <source>
        <dbReference type="ARBA" id="ARBA00022692"/>
    </source>
</evidence>
<dbReference type="Pfam" id="PF00482">
    <property type="entry name" value="T2SSF"/>
    <property type="match status" value="1"/>
</dbReference>
<dbReference type="InterPro" id="IPR003004">
    <property type="entry name" value="GspF/PilC"/>
</dbReference>
<sequence length="330" mass="36233">MLTQLETRWFGRHEQRALLEQWLLCLEDGLTIKEFCLLLAEHETGSAKKIGQEGLSAPGRGQTFTHVLSKWCDPVVVAAVDAAEQSGQLGLGVKSAIDELDGSQNIMGQLAYVTLVPFLILVGMSLLGAYVSGEILLAMPNATGFAVVLRDGVIQGGPWAASLTLLVLFTISLALPRWSGPMRARIDKWPLFYHYRLGVAAQTLRTLSNLSSAGMTLSVAMKLMNPHASQYMRWHLDRMHAQLSTQTNLGQVMDTGLLLPKSVSNLKVLGDNHQQFSRLLARTAKHHSDVATRKLSRLKQLLPKVIMVASVLMLGTLILTSMMQLLNSIQ</sequence>
<name>A0A3R9FQ67_9VIBR</name>
<evidence type="ECO:0000313" key="9">
    <source>
        <dbReference type="EMBL" id="RSD31737.1"/>
    </source>
</evidence>